<keyword evidence="2" id="KW-1185">Reference proteome</keyword>
<organism evidence="1 2">
    <name type="scientific">Gossypium arboreum</name>
    <name type="common">Tree cotton</name>
    <name type="synonym">Gossypium nanking</name>
    <dbReference type="NCBI Taxonomy" id="29729"/>
    <lineage>
        <taxon>Eukaryota</taxon>
        <taxon>Viridiplantae</taxon>
        <taxon>Streptophyta</taxon>
        <taxon>Embryophyta</taxon>
        <taxon>Tracheophyta</taxon>
        <taxon>Spermatophyta</taxon>
        <taxon>Magnoliopsida</taxon>
        <taxon>eudicotyledons</taxon>
        <taxon>Gunneridae</taxon>
        <taxon>Pentapetalae</taxon>
        <taxon>rosids</taxon>
        <taxon>malvids</taxon>
        <taxon>Malvales</taxon>
        <taxon>Malvaceae</taxon>
        <taxon>Malvoideae</taxon>
        <taxon>Gossypium</taxon>
    </lineage>
</organism>
<evidence type="ECO:0000313" key="1">
    <source>
        <dbReference type="EMBL" id="KHG06800.1"/>
    </source>
</evidence>
<sequence>MVYGMYRLVLSWYVLNYDLSHEIWLVNGNVYGHLN</sequence>
<protein>
    <submittedName>
        <fullName evidence="1">Uncharacterized protein</fullName>
    </submittedName>
</protein>
<accession>A0A0B0N1F7</accession>
<name>A0A0B0N1F7_GOSAR</name>
<proteinExistence type="predicted"/>
<dbReference type="Proteomes" id="UP000032142">
    <property type="component" value="Unassembled WGS sequence"/>
</dbReference>
<dbReference type="AlphaFoldDB" id="A0A0B0N1F7"/>
<comment type="caution">
    <text evidence="1">The sequence shown here is derived from an EMBL/GenBank/DDBJ whole genome shotgun (WGS) entry which is preliminary data.</text>
</comment>
<evidence type="ECO:0000313" key="2">
    <source>
        <dbReference type="Proteomes" id="UP000032142"/>
    </source>
</evidence>
<reference evidence="2" key="1">
    <citation type="submission" date="2014-09" db="EMBL/GenBank/DDBJ databases">
        <authorList>
            <person name="Mudge J."/>
            <person name="Ramaraj T."/>
            <person name="Lindquist I.E."/>
            <person name="Bharti A.K."/>
            <person name="Sundararajan A."/>
            <person name="Cameron C.T."/>
            <person name="Woodward J.E."/>
            <person name="May G.D."/>
            <person name="Brubaker C."/>
            <person name="Broadhvest J."/>
            <person name="Wilkins T.A."/>
        </authorList>
    </citation>
    <scope>NUCLEOTIDE SEQUENCE</scope>
    <source>
        <strain evidence="2">cv. AKA8401</strain>
    </source>
</reference>
<gene>
    <name evidence="1" type="ORF">F383_33860</name>
</gene>
<dbReference type="EMBL" id="JRRC01460340">
    <property type="protein sequence ID" value="KHG06800.1"/>
    <property type="molecule type" value="Genomic_DNA"/>
</dbReference>